<evidence type="ECO:0000256" key="9">
    <source>
        <dbReference type="SAM" id="MobiDB-lite"/>
    </source>
</evidence>
<evidence type="ECO:0000259" key="10">
    <source>
        <dbReference type="Pfam" id="PF21895"/>
    </source>
</evidence>
<dbReference type="OMA" id="GLMPINS"/>
<dbReference type="GO" id="GO:0005829">
    <property type="term" value="C:cytosol"/>
    <property type="evidence" value="ECO:0007669"/>
    <property type="project" value="TreeGrafter"/>
</dbReference>
<evidence type="ECO:0000256" key="1">
    <source>
        <dbReference type="ARBA" id="ARBA00001974"/>
    </source>
</evidence>
<evidence type="ECO:0000313" key="14">
    <source>
        <dbReference type="Proteomes" id="UP000256601"/>
    </source>
</evidence>
<evidence type="ECO:0000256" key="4">
    <source>
        <dbReference type="ARBA" id="ARBA00022630"/>
    </source>
</evidence>
<keyword evidence="4" id="KW-0285">Flavoprotein</keyword>
<evidence type="ECO:0000256" key="8">
    <source>
        <dbReference type="RuleBase" id="RU004254"/>
    </source>
</evidence>
<sequence>MSTITKLIAGLKPDEKFFSLEFFPPKTQNGMANFRARLARMAALKPLFITITWGAGGSTAKKSLDIASECQSMGLDVCLHLTCTNMDPALIDQALEAASKAGICNILALRGDPPRGEEYWQPASPEFQHAADLVKYIKKKHGNKFCVGVAGYPEGHVDGSDASHQDFHHDLPYLKEKVEAGADFIITQMFYDDNKFLEYNKAVREFSPLLKNITIIPGLMPINTYTSFVRAARLSHASVPPAILDRIQAVPTGNDQQVKDIGVEVVSDIVNDVYTKTNKTVRGFHFYTLNLERSVARILERSGFLTIEEDCAVEEATGSTASTTPNKTPLRRRSSATHRNRVVDDARHHPDAPKEEPDLTTLALAIASGEGAVGREAVWDDFPNGRFGDSSSPAFGEIDGYGPSIHVPPARALELWGYPVDDADLSKLFADTIVGKLPFMPWSDQTLSPETMLIQEQLMELNQKGIWTVASQPACNALKSDDNIFGWGPKGGYVFQKSFAEFFISPEQWKKLKPLLDAQEDLVSYYVAKSDKLVDTNVSERASNGVTWGVFPNREIVQTTIIQEDSFDAWREEAFSIWSEWRALYKKNTASFKLLDKIINEYLLVTVIHHDYVEEDGLWELLGSV</sequence>
<dbReference type="InterPro" id="IPR003171">
    <property type="entry name" value="Mehydrof_redctse-like"/>
</dbReference>
<dbReference type="EMBL" id="KZ859064">
    <property type="protein sequence ID" value="RDW23799.1"/>
    <property type="molecule type" value="Genomic_DNA"/>
</dbReference>
<dbReference type="SUPFAM" id="SSF51730">
    <property type="entry name" value="FAD-linked oxidoreductase"/>
    <property type="match status" value="1"/>
</dbReference>
<dbReference type="EMBL" id="CP017554">
    <property type="protein sequence ID" value="AOW01695.1"/>
    <property type="molecule type" value="Genomic_DNA"/>
</dbReference>
<dbReference type="Pfam" id="PF02219">
    <property type="entry name" value="MTHFR"/>
    <property type="match status" value="1"/>
</dbReference>
<dbReference type="eggNOG" id="KOG0564">
    <property type="taxonomic scope" value="Eukaryota"/>
</dbReference>
<evidence type="ECO:0000256" key="5">
    <source>
        <dbReference type="ARBA" id="ARBA00022827"/>
    </source>
</evidence>
<feature type="compositionally biased region" description="Polar residues" evidence="9">
    <location>
        <begin position="317"/>
        <end position="327"/>
    </location>
</feature>
<dbReference type="GO" id="GO:0009086">
    <property type="term" value="P:methionine biosynthetic process"/>
    <property type="evidence" value="ECO:0007669"/>
    <property type="project" value="TreeGrafter"/>
</dbReference>
<dbReference type="InterPro" id="IPR053806">
    <property type="entry name" value="MTHFR_C"/>
</dbReference>
<feature type="compositionally biased region" description="Basic and acidic residues" evidence="9">
    <location>
        <begin position="341"/>
        <end position="357"/>
    </location>
</feature>
<gene>
    <name evidence="12" type="ORF">B0I71DRAFT_135354</name>
    <name evidence="11" type="ORF">YALI1_B19021g</name>
</gene>
<dbReference type="Gene3D" id="3.20.20.220">
    <property type="match status" value="1"/>
</dbReference>
<dbReference type="OrthoDB" id="16284at2759"/>
<dbReference type="KEGG" id="yli:2906737"/>
<dbReference type="UniPathway" id="UPA00193"/>
<dbReference type="Proteomes" id="UP000256601">
    <property type="component" value="Unassembled WGS sequence"/>
</dbReference>
<evidence type="ECO:0000313" key="11">
    <source>
        <dbReference type="EMBL" id="AOW01695.1"/>
    </source>
</evidence>
<feature type="domain" description="MTHFR SAM-binding regulatory" evidence="10">
    <location>
        <begin position="373"/>
        <end position="622"/>
    </location>
</feature>
<reference evidence="12 14" key="2">
    <citation type="submission" date="2018-07" db="EMBL/GenBank/DDBJ databases">
        <title>Draft Genome Assemblies for Five Robust Yarrowia lipolytica Strains Exhibiting High Lipid Production and Pentose Sugar Utilization and Sugar Alcohol Secretion from Undetoxified Lignocellulosic Biomass Hydrolysates.</title>
        <authorList>
            <consortium name="DOE Joint Genome Institute"/>
            <person name="Walker C."/>
            <person name="Ryu S."/>
            <person name="Na H."/>
            <person name="Zane M."/>
            <person name="LaButti K."/>
            <person name="Lipzen A."/>
            <person name="Haridas S."/>
            <person name="Barry K."/>
            <person name="Grigoriev I.V."/>
            <person name="Quarterman J."/>
            <person name="Slininger P."/>
            <person name="Dien B."/>
            <person name="Trinh C.T."/>
        </authorList>
    </citation>
    <scope>NUCLEOTIDE SEQUENCE [LARGE SCALE GENOMIC DNA]</scope>
    <source>
        <strain evidence="12 14">YB392</strain>
    </source>
</reference>
<keyword evidence="6" id="KW-0521">NADP</keyword>
<name>A0A1D8N7T8_YARLL</name>
<dbReference type="AlphaFoldDB" id="A0A1D8N7T8"/>
<dbReference type="GO" id="GO:0035999">
    <property type="term" value="P:tetrahydrofolate interconversion"/>
    <property type="evidence" value="ECO:0007669"/>
    <property type="project" value="UniProtKB-UniPathway"/>
</dbReference>
<dbReference type="VEuPathDB" id="FungiDB:YALI0_B14465g"/>
<dbReference type="FunFam" id="3.20.20.220:FF:000002">
    <property type="entry name" value="Methylenetetrahydrofolate reductase"/>
    <property type="match status" value="1"/>
</dbReference>
<dbReference type="Proteomes" id="UP000182444">
    <property type="component" value="Chromosome 1B"/>
</dbReference>
<proteinExistence type="inferred from homology"/>
<evidence type="ECO:0000256" key="6">
    <source>
        <dbReference type="ARBA" id="ARBA00022857"/>
    </source>
</evidence>
<evidence type="ECO:0000313" key="13">
    <source>
        <dbReference type="Proteomes" id="UP000182444"/>
    </source>
</evidence>
<keyword evidence="5" id="KW-0274">FAD</keyword>
<dbReference type="CDD" id="cd00537">
    <property type="entry name" value="MTHFR"/>
    <property type="match status" value="1"/>
</dbReference>
<dbReference type="VEuPathDB" id="FungiDB:YALI1_B19021g"/>
<dbReference type="GO" id="GO:0004489">
    <property type="term" value="F:methylenetetrahydrofolate reductase [NAD(P)H] activity"/>
    <property type="evidence" value="ECO:0007669"/>
    <property type="project" value="EnsemblFungi"/>
</dbReference>
<keyword evidence="7" id="KW-0560">Oxidoreductase</keyword>
<feature type="compositionally biased region" description="Basic residues" evidence="9">
    <location>
        <begin position="329"/>
        <end position="340"/>
    </location>
</feature>
<feature type="region of interest" description="Disordered" evidence="9">
    <location>
        <begin position="315"/>
        <end position="357"/>
    </location>
</feature>
<comment type="cofactor">
    <cofactor evidence="1">
        <name>FAD</name>
        <dbReference type="ChEBI" id="CHEBI:57692"/>
    </cofactor>
</comment>
<evidence type="ECO:0000256" key="2">
    <source>
        <dbReference type="ARBA" id="ARBA00004777"/>
    </source>
</evidence>
<dbReference type="GeneID" id="2906737"/>
<dbReference type="NCBIfam" id="TIGR00677">
    <property type="entry name" value="fadh2_euk"/>
    <property type="match status" value="1"/>
</dbReference>
<protein>
    <submittedName>
        <fullName evidence="12">Methylenetetrahydrofolate reductase-domain-containing protein</fullName>
    </submittedName>
</protein>
<dbReference type="RefSeq" id="XP_500885.1">
    <property type="nucleotide sequence ID" value="XM_500885.1"/>
</dbReference>
<dbReference type="PANTHER" id="PTHR45754">
    <property type="entry name" value="METHYLENETETRAHYDROFOLATE REDUCTASE"/>
    <property type="match status" value="1"/>
</dbReference>
<reference evidence="11 13" key="1">
    <citation type="journal article" date="2016" name="PLoS ONE">
        <title>Sequence Assembly of Yarrowia lipolytica Strain W29/CLIB89 Shows Transposable Element Diversity.</title>
        <authorList>
            <person name="Magnan C."/>
            <person name="Yu J."/>
            <person name="Chang I."/>
            <person name="Jahn E."/>
            <person name="Kanomata Y."/>
            <person name="Wu J."/>
            <person name="Zeller M."/>
            <person name="Oakes M."/>
            <person name="Baldi P."/>
            <person name="Sandmeyer S."/>
        </authorList>
    </citation>
    <scope>NUCLEOTIDE SEQUENCE [LARGE SCALE GENOMIC DNA]</scope>
    <source>
        <strain evidence="11">CLIB89</strain>
        <strain evidence="13">CLIB89(W29)</strain>
    </source>
</reference>
<dbReference type="Pfam" id="PF21895">
    <property type="entry name" value="MTHFR_C"/>
    <property type="match status" value="1"/>
</dbReference>
<comment type="similarity">
    <text evidence="3">Belongs to the methylenetetrahydrofolate reductase family.</text>
</comment>
<dbReference type="PANTHER" id="PTHR45754:SF1">
    <property type="entry name" value="METHYLENETETRAHYDROFOLATE REDUCTASE 1"/>
    <property type="match status" value="1"/>
</dbReference>
<comment type="pathway">
    <text evidence="2 8">One-carbon metabolism; tetrahydrofolate interconversion.</text>
</comment>
<evidence type="ECO:0000256" key="7">
    <source>
        <dbReference type="ARBA" id="ARBA00023002"/>
    </source>
</evidence>
<accession>A0A1D8N7T8</accession>
<evidence type="ECO:0000313" key="12">
    <source>
        <dbReference type="EMBL" id="RDW23799.1"/>
    </source>
</evidence>
<dbReference type="InterPro" id="IPR004621">
    <property type="entry name" value="Fadh2_euk"/>
</dbReference>
<organism evidence="11 13">
    <name type="scientific">Yarrowia lipolytica</name>
    <name type="common">Candida lipolytica</name>
    <dbReference type="NCBI Taxonomy" id="4952"/>
    <lineage>
        <taxon>Eukaryota</taxon>
        <taxon>Fungi</taxon>
        <taxon>Dikarya</taxon>
        <taxon>Ascomycota</taxon>
        <taxon>Saccharomycotina</taxon>
        <taxon>Dipodascomycetes</taxon>
        <taxon>Dipodascales</taxon>
        <taxon>Dipodascales incertae sedis</taxon>
        <taxon>Yarrowia</taxon>
    </lineage>
</organism>
<dbReference type="GO" id="GO:0071949">
    <property type="term" value="F:FAD binding"/>
    <property type="evidence" value="ECO:0007669"/>
    <property type="project" value="TreeGrafter"/>
</dbReference>
<evidence type="ECO:0000256" key="3">
    <source>
        <dbReference type="ARBA" id="ARBA00006743"/>
    </source>
</evidence>
<dbReference type="InterPro" id="IPR029041">
    <property type="entry name" value="FAD-linked_oxidoreductase-like"/>
</dbReference>